<dbReference type="InParanoid" id="Q4N8R2"/>
<gene>
    <name evidence="2" type="ordered locus">TP01_0402</name>
</gene>
<reference evidence="2 3" key="1">
    <citation type="journal article" date="2005" name="Science">
        <title>Genome sequence of Theileria parva, a bovine pathogen that transforms lymphocytes.</title>
        <authorList>
            <person name="Gardner M.J."/>
            <person name="Bishop R."/>
            <person name="Shah T."/>
            <person name="de Villiers E.P."/>
            <person name="Carlton J.M."/>
            <person name="Hall N."/>
            <person name="Ren Q."/>
            <person name="Paulsen I.T."/>
            <person name="Pain A."/>
            <person name="Berriman M."/>
            <person name="Wilson R.J.M."/>
            <person name="Sato S."/>
            <person name="Ralph S.A."/>
            <person name="Mann D.J."/>
            <person name="Xiong Z."/>
            <person name="Shallom S.J."/>
            <person name="Weidman J."/>
            <person name="Jiang L."/>
            <person name="Lynn J."/>
            <person name="Weaver B."/>
            <person name="Shoaibi A."/>
            <person name="Domingo A.R."/>
            <person name="Wasawo D."/>
            <person name="Crabtree J."/>
            <person name="Wortman J.R."/>
            <person name="Haas B."/>
            <person name="Angiuoli S.V."/>
            <person name="Creasy T.H."/>
            <person name="Lu C."/>
            <person name="Suh B."/>
            <person name="Silva J.C."/>
            <person name="Utterback T.R."/>
            <person name="Feldblyum T.V."/>
            <person name="Pertea M."/>
            <person name="Allen J."/>
            <person name="Nierman W.C."/>
            <person name="Taracha E.L.N."/>
            <person name="Salzberg S.L."/>
            <person name="White O.R."/>
            <person name="Fitzhugh H.A."/>
            <person name="Morzaria S."/>
            <person name="Venter J.C."/>
            <person name="Fraser C.M."/>
            <person name="Nene V."/>
        </authorList>
    </citation>
    <scope>NUCLEOTIDE SEQUENCE [LARGE SCALE GENOMIC DNA]</scope>
    <source>
        <strain evidence="2 3">Muguga</strain>
    </source>
</reference>
<dbReference type="KEGG" id="tpv:TP01_0402"/>
<comment type="caution">
    <text evidence="2">The sequence shown here is derived from an EMBL/GenBank/DDBJ whole genome shotgun (WGS) entry which is preliminary data.</text>
</comment>
<dbReference type="AlphaFoldDB" id="Q4N8R2"/>
<dbReference type="eggNOG" id="ENOG502SWVP">
    <property type="taxonomic scope" value="Eukaryota"/>
</dbReference>
<proteinExistence type="predicted"/>
<name>Q4N8R2_THEPA</name>
<dbReference type="InterPro" id="IPR056326">
    <property type="entry name" value="ISD11"/>
</dbReference>
<keyword evidence="3" id="KW-1185">Reference proteome</keyword>
<dbReference type="GeneID" id="3502825"/>
<dbReference type="Proteomes" id="UP000001949">
    <property type="component" value="Unassembled WGS sequence"/>
</dbReference>
<sequence length="87" mass="10352">MNKKVDMLISTLNRIKDVSLKFKNPSFNHYFSKKAEDCLEMVNNKRENLTEEDVEKLINEYSELENVLNRQTTVQNLYYSDKTDVDK</sequence>
<keyword evidence="1" id="KW-0175">Coiled coil</keyword>
<organism evidence="2 3">
    <name type="scientific">Theileria parva</name>
    <name type="common">East coast fever infection agent</name>
    <dbReference type="NCBI Taxonomy" id="5875"/>
    <lineage>
        <taxon>Eukaryota</taxon>
        <taxon>Sar</taxon>
        <taxon>Alveolata</taxon>
        <taxon>Apicomplexa</taxon>
        <taxon>Aconoidasida</taxon>
        <taxon>Piroplasmida</taxon>
        <taxon>Theileriidae</taxon>
        <taxon>Theileria</taxon>
    </lineage>
</organism>
<evidence type="ECO:0000313" key="3">
    <source>
        <dbReference type="Proteomes" id="UP000001949"/>
    </source>
</evidence>
<accession>Q4N8R2</accession>
<feature type="coiled-coil region" evidence="1">
    <location>
        <begin position="32"/>
        <end position="74"/>
    </location>
</feature>
<dbReference type="VEuPathDB" id="PiroplasmaDB:TpMuguga_01g00402"/>
<protein>
    <submittedName>
        <fullName evidence="2">Uncharacterized protein</fullName>
    </submittedName>
</protein>
<dbReference type="Pfam" id="PF23511">
    <property type="entry name" value="Microp_apicomplexa_7"/>
    <property type="match status" value="1"/>
</dbReference>
<dbReference type="RefSeq" id="XP_765929.1">
    <property type="nucleotide sequence ID" value="XM_760836.1"/>
</dbReference>
<dbReference type="OMA" id="NPVFRNY"/>
<dbReference type="EMBL" id="AAGK01000001">
    <property type="protein sequence ID" value="EAN33646.1"/>
    <property type="molecule type" value="Genomic_DNA"/>
</dbReference>
<evidence type="ECO:0000256" key="1">
    <source>
        <dbReference type="SAM" id="Coils"/>
    </source>
</evidence>
<dbReference type="FunCoup" id="Q4N8R2">
    <property type="interactions" value="97"/>
</dbReference>
<evidence type="ECO:0000313" key="2">
    <source>
        <dbReference type="EMBL" id="EAN33646.1"/>
    </source>
</evidence>